<evidence type="ECO:0000256" key="3">
    <source>
        <dbReference type="ARBA" id="ARBA00023242"/>
    </source>
</evidence>
<keyword evidence="2" id="KW-0597">Phosphoprotein</keyword>
<dbReference type="InterPro" id="IPR039611">
    <property type="entry name" value="VQ_4/11/13/19/31/33"/>
</dbReference>
<dbReference type="PANTHER" id="PTHR33402:SF19">
    <property type="entry name" value="VQ MOTIF-CONTAINING PROTEIN 11"/>
    <property type="match status" value="1"/>
</dbReference>
<name>A0A6J1KQ55_CUCMA</name>
<dbReference type="InterPro" id="IPR008889">
    <property type="entry name" value="VQ"/>
</dbReference>
<dbReference type="Pfam" id="PF05678">
    <property type="entry name" value="VQ"/>
    <property type="match status" value="1"/>
</dbReference>
<feature type="domain" description="VQ" evidence="4">
    <location>
        <begin position="17"/>
        <end position="43"/>
    </location>
</feature>
<keyword evidence="5" id="KW-1185">Reference proteome</keyword>
<comment type="subcellular location">
    <subcellularLocation>
        <location evidence="1">Nucleus</location>
    </subcellularLocation>
</comment>
<dbReference type="GeneID" id="111497685"/>
<evidence type="ECO:0000313" key="5">
    <source>
        <dbReference type="Proteomes" id="UP000504608"/>
    </source>
</evidence>
<reference evidence="6" key="1">
    <citation type="submission" date="2025-08" db="UniProtKB">
        <authorList>
            <consortium name="RefSeq"/>
        </authorList>
    </citation>
    <scope>IDENTIFICATION</scope>
    <source>
        <tissue evidence="6">Young leaves</tissue>
    </source>
</reference>
<evidence type="ECO:0000259" key="4">
    <source>
        <dbReference type="Pfam" id="PF05678"/>
    </source>
</evidence>
<organism evidence="5 6">
    <name type="scientific">Cucurbita maxima</name>
    <name type="common">Pumpkin</name>
    <name type="synonym">Winter squash</name>
    <dbReference type="NCBI Taxonomy" id="3661"/>
    <lineage>
        <taxon>Eukaryota</taxon>
        <taxon>Viridiplantae</taxon>
        <taxon>Streptophyta</taxon>
        <taxon>Embryophyta</taxon>
        <taxon>Tracheophyta</taxon>
        <taxon>Spermatophyta</taxon>
        <taxon>Magnoliopsida</taxon>
        <taxon>eudicotyledons</taxon>
        <taxon>Gunneridae</taxon>
        <taxon>Pentapetalae</taxon>
        <taxon>rosids</taxon>
        <taxon>fabids</taxon>
        <taxon>Cucurbitales</taxon>
        <taxon>Cucurbitaceae</taxon>
        <taxon>Cucurbiteae</taxon>
        <taxon>Cucurbita</taxon>
    </lineage>
</organism>
<sequence length="145" mass="15265">MAATATAIATAATVHSSTTTFVEADPSSFRAIVQKLTGAPDAPSASYRLQERRRSSKKLELELNGGDGLTGIGIGIEMVSPVSTLDFVARGNPCEEEEKAIAGKGFYLHPSPISPPGGSQPPRLLPLFPLSSPRDCNFRNHSVSS</sequence>
<dbReference type="Proteomes" id="UP000504608">
    <property type="component" value="Unplaced"/>
</dbReference>
<protein>
    <submittedName>
        <fullName evidence="6">VQ motif-containing protein 11-like</fullName>
    </submittedName>
</protein>
<dbReference type="OrthoDB" id="1918952at2759"/>
<evidence type="ECO:0000256" key="1">
    <source>
        <dbReference type="ARBA" id="ARBA00004123"/>
    </source>
</evidence>
<dbReference type="AlphaFoldDB" id="A0A6J1KQ55"/>
<dbReference type="GO" id="GO:0005634">
    <property type="term" value="C:nucleus"/>
    <property type="evidence" value="ECO:0007669"/>
    <property type="project" value="UniProtKB-SubCell"/>
</dbReference>
<keyword evidence="3" id="KW-0539">Nucleus</keyword>
<dbReference type="RefSeq" id="XP_023004337.1">
    <property type="nucleotide sequence ID" value="XM_023148569.1"/>
</dbReference>
<accession>A0A6J1KQ55</accession>
<dbReference type="PANTHER" id="PTHR33402">
    <property type="entry name" value="VQ MOTIF-CONTAINING PROTEIN 11-LIKE"/>
    <property type="match status" value="1"/>
</dbReference>
<proteinExistence type="predicted"/>
<evidence type="ECO:0000256" key="2">
    <source>
        <dbReference type="ARBA" id="ARBA00022553"/>
    </source>
</evidence>
<evidence type="ECO:0000313" key="6">
    <source>
        <dbReference type="RefSeq" id="XP_023004337.1"/>
    </source>
</evidence>
<dbReference type="KEGG" id="cmax:111497685"/>
<gene>
    <name evidence="6" type="primary">LOC111497685</name>
</gene>